<gene>
    <name evidence="2" type="ORF">M430DRAFT_15615</name>
</gene>
<proteinExistence type="predicted"/>
<feature type="compositionally biased region" description="Basic and acidic residues" evidence="1">
    <location>
        <begin position="91"/>
        <end position="105"/>
    </location>
</feature>
<reference evidence="2 3" key="1">
    <citation type="journal article" date="2018" name="New Phytol.">
        <title>Comparative genomics and transcriptomics depict ericoid mycorrhizal fungi as versatile saprotrophs and plant mutualists.</title>
        <authorList>
            <person name="Martino E."/>
            <person name="Morin E."/>
            <person name="Grelet G.A."/>
            <person name="Kuo A."/>
            <person name="Kohler A."/>
            <person name="Daghino S."/>
            <person name="Barry K.W."/>
            <person name="Cichocki N."/>
            <person name="Clum A."/>
            <person name="Dockter R.B."/>
            <person name="Hainaut M."/>
            <person name="Kuo R.C."/>
            <person name="LaButti K."/>
            <person name="Lindahl B.D."/>
            <person name="Lindquist E.A."/>
            <person name="Lipzen A."/>
            <person name="Khouja H.R."/>
            <person name="Magnuson J."/>
            <person name="Murat C."/>
            <person name="Ohm R.A."/>
            <person name="Singer S.W."/>
            <person name="Spatafora J.W."/>
            <person name="Wang M."/>
            <person name="Veneault-Fourrey C."/>
            <person name="Henrissat B."/>
            <person name="Grigoriev I.V."/>
            <person name="Martin F.M."/>
            <person name="Perotto S."/>
        </authorList>
    </citation>
    <scope>NUCLEOTIDE SEQUENCE [LARGE SCALE GENOMIC DNA]</scope>
    <source>
        <strain evidence="2 3">ATCC 22711</strain>
    </source>
</reference>
<dbReference type="RefSeq" id="XP_024725926.1">
    <property type="nucleotide sequence ID" value="XM_024863288.1"/>
</dbReference>
<sequence>MCVTNIYVDRYPDGREIEYRHLSTCQYGSPGRPCSAHSTLENPVRRIQYNEPSSQYMFNHPVFPSTPPRSPRLSGRRYSGTSYRQPSRSRSRSDDGRPYRHEQRPSLKPPRQHRQERIIIVDAPPTPTTPPQLFAPTFSAPSSPDPRGRPVIVDERPRAPSPRRARPAPAWDTPSASHTSFDLRAGERTRRQRDIDRDEEARRARRIAEANEDIKRRAAVPLAPRATYVRPVIEQVQGLPERLGGLSLEERGEAERRRERERERAMKQKLEAEEEEAMKRRLRERQMPRRRFTVGPGHRRHRVLYDDGLYRWE</sequence>
<evidence type="ECO:0000256" key="1">
    <source>
        <dbReference type="SAM" id="MobiDB-lite"/>
    </source>
</evidence>
<feature type="compositionally biased region" description="Basic and acidic residues" evidence="1">
    <location>
        <begin position="250"/>
        <end position="271"/>
    </location>
</feature>
<accession>A0A2T3BG77</accession>
<keyword evidence="3" id="KW-1185">Reference proteome</keyword>
<evidence type="ECO:0000313" key="2">
    <source>
        <dbReference type="EMBL" id="PSS28401.1"/>
    </source>
</evidence>
<dbReference type="InParanoid" id="A0A2T3BG77"/>
<organism evidence="2 3">
    <name type="scientific">Amorphotheca resinae ATCC 22711</name>
    <dbReference type="NCBI Taxonomy" id="857342"/>
    <lineage>
        <taxon>Eukaryota</taxon>
        <taxon>Fungi</taxon>
        <taxon>Dikarya</taxon>
        <taxon>Ascomycota</taxon>
        <taxon>Pezizomycotina</taxon>
        <taxon>Leotiomycetes</taxon>
        <taxon>Helotiales</taxon>
        <taxon>Amorphothecaceae</taxon>
        <taxon>Amorphotheca</taxon>
    </lineage>
</organism>
<protein>
    <submittedName>
        <fullName evidence="2">Uncharacterized protein</fullName>
    </submittedName>
</protein>
<feature type="region of interest" description="Disordered" evidence="1">
    <location>
        <begin position="250"/>
        <end position="289"/>
    </location>
</feature>
<dbReference type="GeneID" id="36571369"/>
<dbReference type="OrthoDB" id="3439480at2759"/>
<name>A0A2T3BG77_AMORE</name>
<evidence type="ECO:0000313" key="3">
    <source>
        <dbReference type="Proteomes" id="UP000241818"/>
    </source>
</evidence>
<feature type="compositionally biased region" description="Basic and acidic residues" evidence="1">
    <location>
        <begin position="184"/>
        <end position="201"/>
    </location>
</feature>
<feature type="compositionally biased region" description="Basic residues" evidence="1">
    <location>
        <begin position="280"/>
        <end position="289"/>
    </location>
</feature>
<dbReference type="EMBL" id="KZ679006">
    <property type="protein sequence ID" value="PSS28401.1"/>
    <property type="molecule type" value="Genomic_DNA"/>
</dbReference>
<dbReference type="AlphaFoldDB" id="A0A2T3BG77"/>
<feature type="region of interest" description="Disordered" evidence="1">
    <location>
        <begin position="55"/>
        <end position="201"/>
    </location>
</feature>
<feature type="compositionally biased region" description="Basic and acidic residues" evidence="1">
    <location>
        <begin position="146"/>
        <end position="158"/>
    </location>
</feature>
<dbReference type="Proteomes" id="UP000241818">
    <property type="component" value="Unassembled WGS sequence"/>
</dbReference>